<dbReference type="AlphaFoldDB" id="B3RQP5"/>
<dbReference type="PANTHER" id="PTHR46394">
    <property type="entry name" value="ANNEXIN"/>
    <property type="match status" value="1"/>
</dbReference>
<dbReference type="InterPro" id="IPR016035">
    <property type="entry name" value="Acyl_Trfase/lysoPLipase"/>
</dbReference>
<dbReference type="InterPro" id="IPR011992">
    <property type="entry name" value="EF-hand-dom_pair"/>
</dbReference>
<evidence type="ECO:0000313" key="7">
    <source>
        <dbReference type="EMBL" id="EDV26731.1"/>
    </source>
</evidence>
<dbReference type="GO" id="GO:0005509">
    <property type="term" value="F:calcium ion binding"/>
    <property type="evidence" value="ECO:0007669"/>
    <property type="project" value="InterPro"/>
</dbReference>
<dbReference type="eggNOG" id="ENOG502QVQJ">
    <property type="taxonomic scope" value="Eukaryota"/>
</dbReference>
<keyword evidence="1" id="KW-0106">Calcium</keyword>
<dbReference type="InParanoid" id="B3RQP5"/>
<feature type="domain" description="PNPLA" evidence="6">
    <location>
        <begin position="1"/>
        <end position="151"/>
    </location>
</feature>
<evidence type="ECO:0000256" key="4">
    <source>
        <dbReference type="SAM" id="MobiDB-lite"/>
    </source>
</evidence>
<dbReference type="EMBL" id="DS985243">
    <property type="protein sequence ID" value="EDV26731.1"/>
    <property type="molecule type" value="Genomic_DNA"/>
</dbReference>
<feature type="short sequence motif" description="DGA/G" evidence="3">
    <location>
        <begin position="138"/>
        <end position="140"/>
    </location>
</feature>
<dbReference type="Proteomes" id="UP000009022">
    <property type="component" value="Unassembled WGS sequence"/>
</dbReference>
<accession>B3RQP5</accession>
<comment type="caution">
    <text evidence="3">Lacks conserved residue(s) required for the propagation of feature annotation.</text>
</comment>
<dbReference type="SUPFAM" id="SSF52151">
    <property type="entry name" value="FabD/lysophospholipase-like"/>
    <property type="match status" value="1"/>
</dbReference>
<dbReference type="OMA" id="YMESYLE"/>
<dbReference type="InterPro" id="IPR018247">
    <property type="entry name" value="EF_Hand_1_Ca_BS"/>
</dbReference>
<evidence type="ECO:0000256" key="3">
    <source>
        <dbReference type="PROSITE-ProRule" id="PRU01161"/>
    </source>
</evidence>
<evidence type="ECO:0000313" key="8">
    <source>
        <dbReference type="Proteomes" id="UP000009022"/>
    </source>
</evidence>
<dbReference type="CDD" id="cd07207">
    <property type="entry name" value="Pat_ExoU_VipD_like"/>
    <property type="match status" value="1"/>
</dbReference>
<feature type="compositionally biased region" description="Acidic residues" evidence="4">
    <location>
        <begin position="482"/>
        <end position="491"/>
    </location>
</feature>
<dbReference type="GeneID" id="6751940"/>
<evidence type="ECO:0000256" key="2">
    <source>
        <dbReference type="ARBA" id="ARBA00023098"/>
    </source>
</evidence>
<dbReference type="PROSITE" id="PS00018">
    <property type="entry name" value="EF_HAND_1"/>
    <property type="match status" value="1"/>
</dbReference>
<feature type="region of interest" description="Disordered" evidence="4">
    <location>
        <begin position="443"/>
        <end position="519"/>
    </location>
</feature>
<feature type="compositionally biased region" description="Basic residues" evidence="4">
    <location>
        <begin position="455"/>
        <end position="472"/>
    </location>
</feature>
<evidence type="ECO:0008006" key="9">
    <source>
        <dbReference type="Google" id="ProtNLM"/>
    </source>
</evidence>
<dbReference type="PANTHER" id="PTHR46394:SF1">
    <property type="entry name" value="PNPLA DOMAIN-CONTAINING PROTEIN"/>
    <property type="match status" value="1"/>
</dbReference>
<dbReference type="RefSeq" id="XP_002110727.1">
    <property type="nucleotide sequence ID" value="XM_002110691.1"/>
</dbReference>
<dbReference type="PROSITE" id="PS51635">
    <property type="entry name" value="PNPLA"/>
    <property type="match status" value="1"/>
</dbReference>
<dbReference type="InterPro" id="IPR052580">
    <property type="entry name" value="Lipid_Hydrolase"/>
</dbReference>
<protein>
    <recommendedName>
        <fullName evidence="9">EF-hand domain-containing protein</fullName>
    </recommendedName>
</protein>
<dbReference type="InterPro" id="IPR002641">
    <property type="entry name" value="PNPLA_dom"/>
</dbReference>
<proteinExistence type="predicted"/>
<keyword evidence="2" id="KW-0443">Lipid metabolism</keyword>
<dbReference type="PROSITE" id="PS50222">
    <property type="entry name" value="EF_HAND_2"/>
    <property type="match status" value="1"/>
</dbReference>
<dbReference type="HOGENOM" id="CLU_028564_1_0_1"/>
<keyword evidence="8" id="KW-1185">Reference proteome</keyword>
<dbReference type="Pfam" id="PF01734">
    <property type="entry name" value="Patatin"/>
    <property type="match status" value="1"/>
</dbReference>
<dbReference type="SMART" id="SM00054">
    <property type="entry name" value="EFh"/>
    <property type="match status" value="1"/>
</dbReference>
<dbReference type="Gene3D" id="3.40.1090.10">
    <property type="entry name" value="Cytosolic phospholipase A2 catalytic domain"/>
    <property type="match status" value="1"/>
</dbReference>
<sequence>MSACLIAVGLKPSQIEEFLNQDTRKLLMDHSCGYLSLLPNILQKYGWNPGKRLLHWFGETLENVTGNADITFWEVYEGFGIELCIVATNLNLMSVEYFHPKTSPNMPIRKAVRMSMSIPGIFQSVLHKNHEHFDVYVDGGLLCNYPIHAFDGWWLSMKPEDSFLRKLQPLNDLPRLFDKSERFGVWNDKTIGLMLYSRTENEFLKTYLSARDGCQPPLPPRTKLSIAREKIRQKQQIMMRDHSKVVKAIERFLKVLAESNIDEDAIIDKTELKLAFSDKEKFSDDDAYLLFGKDYTLASAFETLDTDGDGSITFQELVNFVEKRGVSLQARFEGLNRKEINGLGDFMVNLQEALSINVKKVYVEKRDVERTIGIDTDYIETTDFELLKEDREFLLEVGRRSARAFLYDFLKRKNPPRKTAADYKRSRRMEALRHQQLLRRRSEQILGLSSGSQSKNKKSLSGRKKVSIKKNAKNPMMRQITEETEITDSDASDISSTGGKDTRRLNPINNRPRTRTWDN</sequence>
<organism evidence="7 8">
    <name type="scientific">Trichoplax adhaerens</name>
    <name type="common">Trichoplax reptans</name>
    <dbReference type="NCBI Taxonomy" id="10228"/>
    <lineage>
        <taxon>Eukaryota</taxon>
        <taxon>Metazoa</taxon>
        <taxon>Placozoa</taxon>
        <taxon>Uniplacotomia</taxon>
        <taxon>Trichoplacea</taxon>
        <taxon>Trichoplacidae</taxon>
        <taxon>Trichoplax</taxon>
    </lineage>
</organism>
<dbReference type="GO" id="GO:0006629">
    <property type="term" value="P:lipid metabolic process"/>
    <property type="evidence" value="ECO:0007669"/>
    <property type="project" value="UniProtKB-KW"/>
</dbReference>
<dbReference type="PhylomeDB" id="B3RQP5"/>
<name>B3RQP5_TRIAD</name>
<gene>
    <name evidence="7" type="ORF">TRIADDRAFT_55065</name>
</gene>
<dbReference type="Gene3D" id="1.10.238.10">
    <property type="entry name" value="EF-hand"/>
    <property type="match status" value="1"/>
</dbReference>
<dbReference type="SUPFAM" id="SSF47473">
    <property type="entry name" value="EF-hand"/>
    <property type="match status" value="1"/>
</dbReference>
<evidence type="ECO:0000256" key="1">
    <source>
        <dbReference type="ARBA" id="ARBA00022837"/>
    </source>
</evidence>
<feature type="domain" description="EF-hand" evidence="5">
    <location>
        <begin position="297"/>
        <end position="327"/>
    </location>
</feature>
<reference evidence="7 8" key="1">
    <citation type="journal article" date="2008" name="Nature">
        <title>The Trichoplax genome and the nature of placozoans.</title>
        <authorList>
            <person name="Srivastava M."/>
            <person name="Begovic E."/>
            <person name="Chapman J."/>
            <person name="Putnam N.H."/>
            <person name="Hellsten U."/>
            <person name="Kawashima T."/>
            <person name="Kuo A."/>
            <person name="Mitros T."/>
            <person name="Salamov A."/>
            <person name="Carpenter M.L."/>
            <person name="Signorovitch A.Y."/>
            <person name="Moreno M.A."/>
            <person name="Kamm K."/>
            <person name="Grimwood J."/>
            <person name="Schmutz J."/>
            <person name="Shapiro H."/>
            <person name="Grigoriev I.V."/>
            <person name="Buss L.W."/>
            <person name="Schierwater B."/>
            <person name="Dellaporta S.L."/>
            <person name="Rokhsar D.S."/>
        </authorList>
    </citation>
    <scope>NUCLEOTIDE SEQUENCE [LARGE SCALE GENOMIC DNA]</scope>
    <source>
        <strain evidence="7 8">Grell-BS-1999</strain>
    </source>
</reference>
<dbReference type="InterPro" id="IPR002048">
    <property type="entry name" value="EF_hand_dom"/>
</dbReference>
<dbReference type="OrthoDB" id="412240at2759"/>
<dbReference type="CTD" id="6751940"/>
<evidence type="ECO:0000259" key="6">
    <source>
        <dbReference type="PROSITE" id="PS51635"/>
    </source>
</evidence>
<evidence type="ECO:0000259" key="5">
    <source>
        <dbReference type="PROSITE" id="PS50222"/>
    </source>
</evidence>
<dbReference type="KEGG" id="tad:TRIADDRAFT_55065"/>
<dbReference type="Pfam" id="PF00036">
    <property type="entry name" value="EF-hand_1"/>
    <property type="match status" value="1"/>
</dbReference>